<accession>A0A8J3MZA9</accession>
<evidence type="ECO:0000313" key="3">
    <source>
        <dbReference type="Proteomes" id="UP000597444"/>
    </source>
</evidence>
<sequence length="66" mass="7415">MVGGVHEAGNGADPDMGDLPGRVRKRPEQTETHRQLEDARITEVVTIEGYKLNQRLKDVGQKENHH</sequence>
<feature type="region of interest" description="Disordered" evidence="1">
    <location>
        <begin position="1"/>
        <end position="37"/>
    </location>
</feature>
<reference evidence="2" key="1">
    <citation type="submission" date="2020-10" db="EMBL/GenBank/DDBJ databases">
        <title>Taxonomic study of unclassified bacteria belonging to the class Ktedonobacteria.</title>
        <authorList>
            <person name="Yabe S."/>
            <person name="Wang C.M."/>
            <person name="Zheng Y."/>
            <person name="Sakai Y."/>
            <person name="Cavaletti L."/>
            <person name="Monciardini P."/>
            <person name="Donadio S."/>
        </authorList>
    </citation>
    <scope>NUCLEOTIDE SEQUENCE</scope>
    <source>
        <strain evidence="2">ID150040</strain>
    </source>
</reference>
<evidence type="ECO:0000256" key="1">
    <source>
        <dbReference type="SAM" id="MobiDB-lite"/>
    </source>
</evidence>
<evidence type="ECO:0000313" key="2">
    <source>
        <dbReference type="EMBL" id="GHO90010.1"/>
    </source>
</evidence>
<name>A0A8J3MZA9_9CHLR</name>
<proteinExistence type="predicted"/>
<keyword evidence="3" id="KW-1185">Reference proteome</keyword>
<gene>
    <name evidence="2" type="ORF">KSF_000580</name>
</gene>
<dbReference type="Proteomes" id="UP000597444">
    <property type="component" value="Unassembled WGS sequence"/>
</dbReference>
<dbReference type="EMBL" id="BNJK01000001">
    <property type="protein sequence ID" value="GHO90010.1"/>
    <property type="molecule type" value="Genomic_DNA"/>
</dbReference>
<feature type="compositionally biased region" description="Basic and acidic residues" evidence="1">
    <location>
        <begin position="26"/>
        <end position="37"/>
    </location>
</feature>
<comment type="caution">
    <text evidence="2">The sequence shown here is derived from an EMBL/GenBank/DDBJ whole genome shotgun (WGS) entry which is preliminary data.</text>
</comment>
<dbReference type="AlphaFoldDB" id="A0A8J3MZA9"/>
<organism evidence="2 3">
    <name type="scientific">Reticulibacter mediterranei</name>
    <dbReference type="NCBI Taxonomy" id="2778369"/>
    <lineage>
        <taxon>Bacteria</taxon>
        <taxon>Bacillati</taxon>
        <taxon>Chloroflexota</taxon>
        <taxon>Ktedonobacteria</taxon>
        <taxon>Ktedonobacterales</taxon>
        <taxon>Reticulibacteraceae</taxon>
        <taxon>Reticulibacter</taxon>
    </lineage>
</organism>
<dbReference type="RefSeq" id="WP_220201018.1">
    <property type="nucleotide sequence ID" value="NZ_BNJK01000001.1"/>
</dbReference>
<protein>
    <submittedName>
        <fullName evidence="2">Uncharacterized protein</fullName>
    </submittedName>
</protein>